<dbReference type="PANTHER" id="PTHR14136">
    <property type="entry name" value="BTB_POZ DOMAIN-CONTAINING PROTEIN KCTD9"/>
    <property type="match status" value="1"/>
</dbReference>
<dbReference type="InterPro" id="IPR051082">
    <property type="entry name" value="Pentapeptide-BTB/POZ_domain"/>
</dbReference>
<dbReference type="Proteomes" id="UP000253495">
    <property type="component" value="Unassembled WGS sequence"/>
</dbReference>
<dbReference type="AlphaFoldDB" id="A0A368VS23"/>
<dbReference type="OrthoDB" id="154708at2"/>
<evidence type="ECO:0000313" key="3">
    <source>
        <dbReference type="Proteomes" id="UP000253495"/>
    </source>
</evidence>
<protein>
    <submittedName>
        <fullName evidence="2">Uncharacterized protein YjbI with pentapeptide repeats</fullName>
    </submittedName>
</protein>
<feature type="region of interest" description="Disordered" evidence="1">
    <location>
        <begin position="263"/>
        <end position="297"/>
    </location>
</feature>
<accession>A0A368VS23</accession>
<name>A0A368VS23_9ACTN</name>
<organism evidence="2 3">
    <name type="scientific">Halopolyspora algeriensis</name>
    <dbReference type="NCBI Taxonomy" id="1500506"/>
    <lineage>
        <taxon>Bacteria</taxon>
        <taxon>Bacillati</taxon>
        <taxon>Actinomycetota</taxon>
        <taxon>Actinomycetes</taxon>
        <taxon>Actinomycetes incertae sedis</taxon>
        <taxon>Halopolyspora</taxon>
    </lineage>
</organism>
<dbReference type="EMBL" id="QPJC01000008">
    <property type="protein sequence ID" value="RCW42766.1"/>
    <property type="molecule type" value="Genomic_DNA"/>
</dbReference>
<dbReference type="Pfam" id="PF00805">
    <property type="entry name" value="Pentapeptide"/>
    <property type="match status" value="1"/>
</dbReference>
<proteinExistence type="predicted"/>
<comment type="caution">
    <text evidence="2">The sequence shown here is derived from an EMBL/GenBank/DDBJ whole genome shotgun (WGS) entry which is preliminary data.</text>
</comment>
<evidence type="ECO:0000256" key="1">
    <source>
        <dbReference type="SAM" id="MobiDB-lite"/>
    </source>
</evidence>
<dbReference type="PANTHER" id="PTHR14136:SF17">
    <property type="entry name" value="BTB_POZ DOMAIN-CONTAINING PROTEIN KCTD9"/>
    <property type="match status" value="1"/>
</dbReference>
<dbReference type="RefSeq" id="WP_114453583.1">
    <property type="nucleotide sequence ID" value="NZ_QPJC01000008.1"/>
</dbReference>
<evidence type="ECO:0000313" key="2">
    <source>
        <dbReference type="EMBL" id="RCW42766.1"/>
    </source>
</evidence>
<dbReference type="InterPro" id="IPR001646">
    <property type="entry name" value="5peptide_repeat"/>
</dbReference>
<dbReference type="SUPFAM" id="SSF141571">
    <property type="entry name" value="Pentapeptide repeat-like"/>
    <property type="match status" value="1"/>
</dbReference>
<dbReference type="Gene3D" id="2.160.20.80">
    <property type="entry name" value="E3 ubiquitin-protein ligase SopA"/>
    <property type="match status" value="1"/>
</dbReference>
<keyword evidence="3" id="KW-1185">Reference proteome</keyword>
<gene>
    <name evidence="2" type="ORF">DFQ14_10822</name>
</gene>
<reference evidence="2 3" key="1">
    <citation type="submission" date="2018-07" db="EMBL/GenBank/DDBJ databases">
        <title>Genomic Encyclopedia of Type Strains, Phase III (KMG-III): the genomes of soil and plant-associated and newly described type strains.</title>
        <authorList>
            <person name="Whitman W."/>
        </authorList>
    </citation>
    <scope>NUCLEOTIDE SEQUENCE [LARGE SCALE GENOMIC DNA]</scope>
    <source>
        <strain evidence="2 3">CECT 8575</strain>
    </source>
</reference>
<sequence>MSDRTDDPAHLVGERPDLRADCGRCAGLCCVAPAFTASADFAMDKPAGQPCRNLLADFRCSIHDSLRERGFAGCAVFDCFGAGQQVTQVTFGGRDWRESPEIATSMFTVFAVMRQLRELLWHLTEARTLLPACPLSDELDRARERTERLTGADPDELAAFDATAYRQEIGPLLTRVSEVVRAEVRDSAPDRKGADLIEANLQGADLRGTGLRGAYLLGADLRGANLCKADLLGADLRVADLRGAFLAESIFLTQPQLDAANGDAATTIPSSLTRPRHWSASVTPAGSATARRRRRRR</sequence>